<dbReference type="AlphaFoldDB" id="A0A6J4IEE7"/>
<evidence type="ECO:0000256" key="1">
    <source>
        <dbReference type="SAM" id="MobiDB-lite"/>
    </source>
</evidence>
<dbReference type="GO" id="GO:0016853">
    <property type="term" value="F:isomerase activity"/>
    <property type="evidence" value="ECO:0007669"/>
    <property type="project" value="UniProtKB-KW"/>
</dbReference>
<protein>
    <submittedName>
        <fullName evidence="2">Cobalt-precorrin-8x methylmutase</fullName>
        <ecNumber evidence="2">5.4.1.2</ecNumber>
    </submittedName>
</protein>
<keyword evidence="2" id="KW-0413">Isomerase</keyword>
<proteinExistence type="predicted"/>
<organism evidence="2">
    <name type="scientific">uncultured Acidimicrobiales bacterium</name>
    <dbReference type="NCBI Taxonomy" id="310071"/>
    <lineage>
        <taxon>Bacteria</taxon>
        <taxon>Bacillati</taxon>
        <taxon>Actinomycetota</taxon>
        <taxon>Acidimicrobiia</taxon>
        <taxon>Acidimicrobiales</taxon>
        <taxon>environmental samples</taxon>
    </lineage>
</organism>
<dbReference type="EC" id="5.4.1.2" evidence="2"/>
<dbReference type="EMBL" id="CADCSY010000095">
    <property type="protein sequence ID" value="CAA9249822.1"/>
    <property type="molecule type" value="Genomic_DNA"/>
</dbReference>
<name>A0A6J4IEE7_9ACTN</name>
<sequence>MWIASLQRGQPEPVVENIPTRGQAEVRVHEILHGAVRAGERALVGFDFSYGYPAGFAQALGLGGEPWSALWDFIASRIEDHPMTNANNRFEVANEINERLGPGAASFWGRPPARSLAHLTVTRDVAYGDGGVAEWRAVESRLRAGGHRPHSVWKLLGAGSVGSQALLGIPVVRRLRRDPALSPVSRVWPFEAGRGRDAGDPLIVHAEVWPSLEPVPDVPGLVKDAAQVSTVARALRDRDHEGTIVELFDAGADHVEEGWILGVTRPPDGGTEPDEAVTRRARG</sequence>
<accession>A0A6J4IEE7</accession>
<gene>
    <name evidence="2" type="ORF">AVDCRST_MAG20-2072</name>
</gene>
<feature type="region of interest" description="Disordered" evidence="1">
    <location>
        <begin position="264"/>
        <end position="283"/>
    </location>
</feature>
<evidence type="ECO:0000313" key="2">
    <source>
        <dbReference type="EMBL" id="CAA9249822.1"/>
    </source>
</evidence>
<reference evidence="2" key="1">
    <citation type="submission" date="2020-02" db="EMBL/GenBank/DDBJ databases">
        <authorList>
            <person name="Meier V. D."/>
        </authorList>
    </citation>
    <scope>NUCLEOTIDE SEQUENCE</scope>
    <source>
        <strain evidence="2">AVDCRST_MAG20</strain>
    </source>
</reference>